<protein>
    <submittedName>
        <fullName evidence="2">Product</fullName>
        <ecNumber evidence="2">1.1.1.125</ecNumber>
    </submittedName>
</protein>
<dbReference type="Pfam" id="PF13561">
    <property type="entry name" value="adh_short_C2"/>
    <property type="match status" value="1"/>
</dbReference>
<evidence type="ECO:0000256" key="1">
    <source>
        <dbReference type="ARBA" id="ARBA00006484"/>
    </source>
</evidence>
<organism evidence="2 3">
    <name type="scientific">Rubellimicrobium thermophilum DSM 16684</name>
    <dbReference type="NCBI Taxonomy" id="1123069"/>
    <lineage>
        <taxon>Bacteria</taxon>
        <taxon>Pseudomonadati</taxon>
        <taxon>Pseudomonadota</taxon>
        <taxon>Alphaproteobacteria</taxon>
        <taxon>Rhodobacterales</taxon>
        <taxon>Roseobacteraceae</taxon>
        <taxon>Rubellimicrobium</taxon>
    </lineage>
</organism>
<name>S9S342_9RHOB</name>
<comment type="similarity">
    <text evidence="1">Belongs to the short-chain dehydrogenases/reductases (SDR) family.</text>
</comment>
<dbReference type="OrthoDB" id="9804774at2"/>
<dbReference type="SUPFAM" id="SSF51735">
    <property type="entry name" value="NAD(P)-binding Rossmann-fold domains"/>
    <property type="match status" value="1"/>
</dbReference>
<dbReference type="PANTHER" id="PTHR42760:SF135">
    <property type="entry name" value="BLL7886 PROTEIN"/>
    <property type="match status" value="1"/>
</dbReference>
<comment type="caution">
    <text evidence="2">The sequence shown here is derived from an EMBL/GenBank/DDBJ whole genome shotgun (WGS) entry which is preliminary data.</text>
</comment>
<dbReference type="GO" id="GO:0030497">
    <property type="term" value="P:fatty acid elongation"/>
    <property type="evidence" value="ECO:0007669"/>
    <property type="project" value="TreeGrafter"/>
</dbReference>
<dbReference type="Proteomes" id="UP000015346">
    <property type="component" value="Unassembled WGS sequence"/>
</dbReference>
<dbReference type="AlphaFoldDB" id="S9S342"/>
<reference evidence="2 3" key="1">
    <citation type="journal article" date="2013" name="Stand. Genomic Sci.">
        <title>Genome sequence of the reddish-pigmented Rubellimicrobium thermophilum type strain (DSM 16684(T)), a member of the Roseobacter clade.</title>
        <authorList>
            <person name="Fiebig A."/>
            <person name="Riedel T."/>
            <person name="Gronow S."/>
            <person name="Petersen J."/>
            <person name="Klenk H.P."/>
            <person name="Goker M."/>
        </authorList>
    </citation>
    <scope>NUCLEOTIDE SEQUENCE [LARGE SCALE GENOMIC DNA]</scope>
    <source>
        <strain evidence="2 3">DSM 16684</strain>
    </source>
</reference>
<dbReference type="Gene3D" id="3.40.50.720">
    <property type="entry name" value="NAD(P)-binding Rossmann-like Domain"/>
    <property type="match status" value="1"/>
</dbReference>
<dbReference type="PRINTS" id="PR00081">
    <property type="entry name" value="GDHRDH"/>
</dbReference>
<evidence type="ECO:0000313" key="3">
    <source>
        <dbReference type="Proteomes" id="UP000015346"/>
    </source>
</evidence>
<dbReference type="PANTHER" id="PTHR42760">
    <property type="entry name" value="SHORT-CHAIN DEHYDROGENASES/REDUCTASES FAMILY MEMBER"/>
    <property type="match status" value="1"/>
</dbReference>
<dbReference type="InterPro" id="IPR002347">
    <property type="entry name" value="SDR_fam"/>
</dbReference>
<sequence>MRRRHLDWGLAGRAVIVTGGAGAIGRAIAEGFAEAGARVAVVDRETAAAQAAAAALGGEGHEGFGADLAAIAALPDLVAAIEAQMGLCTVLCNVAGVIRRNADLLSVTEEEWDGQHAVNLKATFFLCQAFAARLIAAGRPGAIVNTTSQGWWSGGYAGSVVYNAAKGGVATMTRGLARAWAPHGIRVNALAPGLVETPMLVTPETTPEQVAALVAQIPLGRLGQPADHAGAAVFLASDLAAYVTGATLNVSGGFLMY</sequence>
<dbReference type="STRING" id="1123069.ruthe_01943"/>
<dbReference type="HOGENOM" id="CLU_010194_1_1_5"/>
<keyword evidence="3" id="KW-1185">Reference proteome</keyword>
<dbReference type="EC" id="1.1.1.125" evidence="2"/>
<accession>S9S342</accession>
<dbReference type="FunFam" id="3.40.50.720:FF:000084">
    <property type="entry name" value="Short-chain dehydrogenase reductase"/>
    <property type="match status" value="1"/>
</dbReference>
<dbReference type="EMBL" id="AOLV01000020">
    <property type="protein sequence ID" value="EPX84585.1"/>
    <property type="molecule type" value="Genomic_DNA"/>
</dbReference>
<evidence type="ECO:0000313" key="2">
    <source>
        <dbReference type="EMBL" id="EPX84585.1"/>
    </source>
</evidence>
<dbReference type="GO" id="GO:0008678">
    <property type="term" value="F:2-deoxy-D-gluconate 3-dehydrogenase activity"/>
    <property type="evidence" value="ECO:0007669"/>
    <property type="project" value="UniProtKB-EC"/>
</dbReference>
<dbReference type="InterPro" id="IPR036291">
    <property type="entry name" value="NAD(P)-bd_dom_sf"/>
</dbReference>
<gene>
    <name evidence="2" type="ORF">ruthe_01943</name>
</gene>
<dbReference type="RefSeq" id="WP_021098030.1">
    <property type="nucleotide sequence ID" value="NZ_KE557321.1"/>
</dbReference>
<proteinExistence type="inferred from homology"/>
<keyword evidence="2" id="KW-0560">Oxidoreductase</keyword>
<dbReference type="PRINTS" id="PR00080">
    <property type="entry name" value="SDRFAMILY"/>
</dbReference>